<feature type="domain" description="Pectinesterase inhibitor" evidence="5">
    <location>
        <begin position="36"/>
        <end position="182"/>
    </location>
</feature>
<comment type="similarity">
    <text evidence="3">Belongs to the PMEI family.</text>
</comment>
<evidence type="ECO:0000256" key="4">
    <source>
        <dbReference type="SAM" id="SignalP"/>
    </source>
</evidence>
<dbReference type="SUPFAM" id="SSF101148">
    <property type="entry name" value="Plant invertase/pectin methylesterase inhibitor"/>
    <property type="match status" value="1"/>
</dbReference>
<accession>A0AAV7E2E7</accession>
<dbReference type="Pfam" id="PF04043">
    <property type="entry name" value="PMEI"/>
    <property type="match status" value="1"/>
</dbReference>
<dbReference type="PANTHER" id="PTHR36710">
    <property type="entry name" value="PECTINESTERASE INHIBITOR-LIKE"/>
    <property type="match status" value="1"/>
</dbReference>
<evidence type="ECO:0000256" key="1">
    <source>
        <dbReference type="ARBA" id="ARBA00022729"/>
    </source>
</evidence>
<organism evidence="6 7">
    <name type="scientific">Aristolochia fimbriata</name>
    <name type="common">White veined hardy Dutchman's pipe vine</name>
    <dbReference type="NCBI Taxonomy" id="158543"/>
    <lineage>
        <taxon>Eukaryota</taxon>
        <taxon>Viridiplantae</taxon>
        <taxon>Streptophyta</taxon>
        <taxon>Embryophyta</taxon>
        <taxon>Tracheophyta</taxon>
        <taxon>Spermatophyta</taxon>
        <taxon>Magnoliopsida</taxon>
        <taxon>Magnoliidae</taxon>
        <taxon>Piperales</taxon>
        <taxon>Aristolochiaceae</taxon>
        <taxon>Aristolochia</taxon>
    </lineage>
</organism>
<feature type="chain" id="PRO_5043428768" description="Pectinesterase inhibitor domain-containing protein" evidence="4">
    <location>
        <begin position="34"/>
        <end position="189"/>
    </location>
</feature>
<dbReference type="NCBIfam" id="TIGR01614">
    <property type="entry name" value="PME_inhib"/>
    <property type="match status" value="1"/>
</dbReference>
<dbReference type="EMBL" id="JAINDJ010000007">
    <property type="protein sequence ID" value="KAG9442987.1"/>
    <property type="molecule type" value="Genomic_DNA"/>
</dbReference>
<dbReference type="Gene3D" id="1.20.140.40">
    <property type="entry name" value="Invertase/pectin methylesterase inhibitor family protein"/>
    <property type="match status" value="1"/>
</dbReference>
<keyword evidence="2" id="KW-1015">Disulfide bond</keyword>
<dbReference type="PANTHER" id="PTHR36710:SF18">
    <property type="entry name" value="PECTINESTERASE INHIBITOR 5-RELATED"/>
    <property type="match status" value="1"/>
</dbReference>
<evidence type="ECO:0000313" key="7">
    <source>
        <dbReference type="Proteomes" id="UP000825729"/>
    </source>
</evidence>
<keyword evidence="7" id="KW-1185">Reference proteome</keyword>
<dbReference type="InterPro" id="IPR006501">
    <property type="entry name" value="Pectinesterase_inhib_dom"/>
</dbReference>
<evidence type="ECO:0000256" key="3">
    <source>
        <dbReference type="ARBA" id="ARBA00038471"/>
    </source>
</evidence>
<evidence type="ECO:0000259" key="5">
    <source>
        <dbReference type="SMART" id="SM00856"/>
    </source>
</evidence>
<sequence length="189" mass="20914">MMMESFRRVLVVVSLAALAVVVMHSKSVNVVAAEDPDLQVIRDLCGRARNPDFCFSMLSSDKRSRGMNFGELIRLAIVVSNEKGKEAKNHILDLQKQTTDPLVKRILNYCGKQYDVGVVHDTDNALVNYNKGEYRLAAISIGACVATVDECASAFMSPPNPPYVMRETNEFVEKNCLVALQLVNSITES</sequence>
<protein>
    <recommendedName>
        <fullName evidence="5">Pectinesterase inhibitor domain-containing protein</fullName>
    </recommendedName>
</protein>
<dbReference type="SMART" id="SM00856">
    <property type="entry name" value="PMEI"/>
    <property type="match status" value="1"/>
</dbReference>
<proteinExistence type="inferred from homology"/>
<feature type="signal peptide" evidence="4">
    <location>
        <begin position="1"/>
        <end position="33"/>
    </location>
</feature>
<gene>
    <name evidence="6" type="ORF">H6P81_018841</name>
</gene>
<name>A0AAV7E2E7_ARIFI</name>
<evidence type="ECO:0000313" key="6">
    <source>
        <dbReference type="EMBL" id="KAG9442987.1"/>
    </source>
</evidence>
<dbReference type="InterPro" id="IPR034086">
    <property type="entry name" value="PMEI_plant"/>
</dbReference>
<reference evidence="6 7" key="1">
    <citation type="submission" date="2021-07" db="EMBL/GenBank/DDBJ databases">
        <title>The Aristolochia fimbriata genome: insights into angiosperm evolution, floral development and chemical biosynthesis.</title>
        <authorList>
            <person name="Jiao Y."/>
        </authorList>
    </citation>
    <scope>NUCLEOTIDE SEQUENCE [LARGE SCALE GENOMIC DNA]</scope>
    <source>
        <strain evidence="6">IBCAS-2021</strain>
        <tissue evidence="6">Leaf</tissue>
    </source>
</reference>
<dbReference type="InterPro" id="IPR052421">
    <property type="entry name" value="PCW_Enzyme_Inhibitor"/>
</dbReference>
<dbReference type="AlphaFoldDB" id="A0AAV7E2E7"/>
<dbReference type="CDD" id="cd15797">
    <property type="entry name" value="PMEI"/>
    <property type="match status" value="1"/>
</dbReference>
<dbReference type="Proteomes" id="UP000825729">
    <property type="component" value="Unassembled WGS sequence"/>
</dbReference>
<keyword evidence="1 4" id="KW-0732">Signal</keyword>
<dbReference type="InterPro" id="IPR035513">
    <property type="entry name" value="Invertase/methylesterase_inhib"/>
</dbReference>
<evidence type="ECO:0000256" key="2">
    <source>
        <dbReference type="ARBA" id="ARBA00023157"/>
    </source>
</evidence>
<comment type="caution">
    <text evidence="6">The sequence shown here is derived from an EMBL/GenBank/DDBJ whole genome shotgun (WGS) entry which is preliminary data.</text>
</comment>
<dbReference type="GO" id="GO:0046910">
    <property type="term" value="F:pectinesterase inhibitor activity"/>
    <property type="evidence" value="ECO:0007669"/>
    <property type="project" value="InterPro"/>
</dbReference>